<name>A0A423X777_9PEZI</name>
<dbReference type="InterPro" id="IPR015797">
    <property type="entry name" value="NUDIX_hydrolase-like_dom_sf"/>
</dbReference>
<dbReference type="PRINTS" id="PR00502">
    <property type="entry name" value="NUDIXFAMILY"/>
</dbReference>
<protein>
    <recommendedName>
        <fullName evidence="3">Nudix hydrolase domain-containing protein</fullName>
    </recommendedName>
</protein>
<dbReference type="CDD" id="cd04678">
    <property type="entry name" value="NUDIX_MTH2_Nudt15"/>
    <property type="match status" value="1"/>
</dbReference>
<dbReference type="OrthoDB" id="447842at2759"/>
<sequence length="196" mass="21630">MTTPLKSAPRVGVAAVIRGPDGRVVFGRRKSSHGAGVSSTSTYPNVEVWTGPEMAEVGEHKLGTAAIYMEVRNASADPILQLGQWAFPGGHLEYGEEIIECAERETLEETGLNVKGRDIVAVTNDVFTEFGKHYITLFVVCEMTDPKQEPQLLEPDKCEGWVWKTLDEIKEVQPQELFLPILSLLKQSPNLQLIAP</sequence>
<dbReference type="PANTHER" id="PTHR16099:SF5">
    <property type="entry name" value="NUCLEOTIDE TRIPHOSPHATE DIPHOSPHATASE NUDT15"/>
    <property type="match status" value="1"/>
</dbReference>
<dbReference type="PROSITE" id="PS00893">
    <property type="entry name" value="NUDIX_BOX"/>
    <property type="match status" value="1"/>
</dbReference>
<dbReference type="Gene3D" id="3.90.79.10">
    <property type="entry name" value="Nucleoside Triphosphate Pyrophosphohydrolase"/>
    <property type="match status" value="1"/>
</dbReference>
<keyword evidence="5" id="KW-1185">Reference proteome</keyword>
<reference evidence="4 5" key="1">
    <citation type="submission" date="2015-09" db="EMBL/GenBank/DDBJ databases">
        <title>Host preference determinants of Valsa canker pathogens revealed by comparative genomics.</title>
        <authorList>
            <person name="Yin Z."/>
            <person name="Huang L."/>
        </authorList>
    </citation>
    <scope>NUCLEOTIDE SEQUENCE [LARGE SCALE GENOMIC DNA]</scope>
    <source>
        <strain evidence="4 5">SXYLt</strain>
    </source>
</reference>
<dbReference type="PANTHER" id="PTHR16099">
    <property type="entry name" value="8-OXO-DGTP DIPHOSPHATES NUDT15"/>
    <property type="match status" value="1"/>
</dbReference>
<evidence type="ECO:0000256" key="1">
    <source>
        <dbReference type="ARBA" id="ARBA00022801"/>
    </source>
</evidence>
<dbReference type="InterPro" id="IPR000086">
    <property type="entry name" value="NUDIX_hydrolase_dom"/>
</dbReference>
<comment type="caution">
    <text evidence="4">The sequence shown here is derived from an EMBL/GenBank/DDBJ whole genome shotgun (WGS) entry which is preliminary data.</text>
</comment>
<dbReference type="SUPFAM" id="SSF55811">
    <property type="entry name" value="Nudix"/>
    <property type="match status" value="1"/>
</dbReference>
<dbReference type="STRING" id="1230097.A0A423X777"/>
<dbReference type="PROSITE" id="PS51462">
    <property type="entry name" value="NUDIX"/>
    <property type="match status" value="1"/>
</dbReference>
<organism evidence="4 5">
    <name type="scientific">Cytospora leucostoma</name>
    <dbReference type="NCBI Taxonomy" id="1230097"/>
    <lineage>
        <taxon>Eukaryota</taxon>
        <taxon>Fungi</taxon>
        <taxon>Dikarya</taxon>
        <taxon>Ascomycota</taxon>
        <taxon>Pezizomycotina</taxon>
        <taxon>Sordariomycetes</taxon>
        <taxon>Sordariomycetidae</taxon>
        <taxon>Diaporthales</taxon>
        <taxon>Cytosporaceae</taxon>
        <taxon>Cytospora</taxon>
    </lineage>
</organism>
<dbReference type="Proteomes" id="UP000285146">
    <property type="component" value="Unassembled WGS sequence"/>
</dbReference>
<dbReference type="InParanoid" id="A0A423X777"/>
<feature type="domain" description="Nudix hydrolase" evidence="3">
    <location>
        <begin position="8"/>
        <end position="187"/>
    </location>
</feature>
<dbReference type="InterPro" id="IPR020084">
    <property type="entry name" value="NUDIX_hydrolase_CS"/>
</dbReference>
<keyword evidence="1 2" id="KW-0378">Hydrolase</keyword>
<dbReference type="EMBL" id="LKEB01000025">
    <property type="protein sequence ID" value="ROW11789.1"/>
    <property type="molecule type" value="Genomic_DNA"/>
</dbReference>
<dbReference type="GO" id="GO:0006203">
    <property type="term" value="P:dGTP catabolic process"/>
    <property type="evidence" value="ECO:0007669"/>
    <property type="project" value="TreeGrafter"/>
</dbReference>
<proteinExistence type="inferred from homology"/>
<evidence type="ECO:0000256" key="2">
    <source>
        <dbReference type="RuleBase" id="RU003476"/>
    </source>
</evidence>
<dbReference type="GO" id="GO:0035539">
    <property type="term" value="F:8-oxo-7,8-dihydrodeoxyguanosine triphosphate pyrophosphatase activity"/>
    <property type="evidence" value="ECO:0007669"/>
    <property type="project" value="TreeGrafter"/>
</dbReference>
<evidence type="ECO:0000313" key="4">
    <source>
        <dbReference type="EMBL" id="ROW11789.1"/>
    </source>
</evidence>
<dbReference type="Pfam" id="PF00293">
    <property type="entry name" value="NUDIX"/>
    <property type="match status" value="1"/>
</dbReference>
<dbReference type="InterPro" id="IPR020476">
    <property type="entry name" value="Nudix_hydrolase"/>
</dbReference>
<dbReference type="AlphaFoldDB" id="A0A423X777"/>
<dbReference type="GO" id="GO:0005829">
    <property type="term" value="C:cytosol"/>
    <property type="evidence" value="ECO:0007669"/>
    <property type="project" value="TreeGrafter"/>
</dbReference>
<accession>A0A423X777</accession>
<evidence type="ECO:0000313" key="5">
    <source>
        <dbReference type="Proteomes" id="UP000285146"/>
    </source>
</evidence>
<gene>
    <name evidence="4" type="ORF">VPNG_04950</name>
</gene>
<comment type="similarity">
    <text evidence="2">Belongs to the Nudix hydrolase family.</text>
</comment>
<evidence type="ECO:0000259" key="3">
    <source>
        <dbReference type="PROSITE" id="PS51462"/>
    </source>
</evidence>